<feature type="binding site" evidence="11">
    <location>
        <position position="278"/>
    </location>
    <ligand>
        <name>Mn(2+)</name>
        <dbReference type="ChEBI" id="CHEBI:29035"/>
    </ligand>
</feature>
<dbReference type="GO" id="GO:0005886">
    <property type="term" value="C:plasma membrane"/>
    <property type="evidence" value="ECO:0007669"/>
    <property type="project" value="UniProtKB-SubCell"/>
</dbReference>
<feature type="binding site" evidence="11">
    <location>
        <position position="236"/>
    </location>
    <ligand>
        <name>Mn(2+)</name>
        <dbReference type="ChEBI" id="CHEBI:29035"/>
    </ligand>
</feature>
<accession>A0AA44TCJ3</accession>
<evidence type="ECO:0000256" key="6">
    <source>
        <dbReference type="ARBA" id="ARBA00022989"/>
    </source>
</evidence>
<feature type="active site" evidence="9">
    <location>
        <position position="278"/>
    </location>
</feature>
<keyword evidence="10" id="KW-0464">Manganese</keyword>
<comment type="caution">
    <text evidence="14">The sequence shown here is derived from an EMBL/GenBank/DDBJ whole genome shotgun (WGS) entry which is preliminary data.</text>
</comment>
<comment type="subcellular location">
    <subcellularLocation>
        <location evidence="1">Cell membrane</location>
        <topology evidence="1">Multi-pass membrane protein</topology>
    </subcellularLocation>
</comment>
<dbReference type="Gene3D" id="3.40.720.10">
    <property type="entry name" value="Alkaline Phosphatase, subunit A"/>
    <property type="match status" value="1"/>
</dbReference>
<comment type="pathway">
    <text evidence="2">Cell wall biogenesis; lipoteichoic acid biosynthesis.</text>
</comment>
<evidence type="ECO:0000313" key="15">
    <source>
        <dbReference type="Proteomes" id="UP000226357"/>
    </source>
</evidence>
<dbReference type="InterPro" id="IPR012160">
    <property type="entry name" value="LtaS-like"/>
</dbReference>
<evidence type="ECO:0000256" key="3">
    <source>
        <dbReference type="ARBA" id="ARBA00009983"/>
    </source>
</evidence>
<dbReference type="InterPro" id="IPR017850">
    <property type="entry name" value="Alkaline_phosphatase_core_sf"/>
</dbReference>
<keyword evidence="7 8" id="KW-0472">Membrane</keyword>
<proteinExistence type="inferred from homology"/>
<dbReference type="SUPFAM" id="SSF53649">
    <property type="entry name" value="Alkaline phosphatase-like"/>
    <property type="match status" value="1"/>
</dbReference>
<dbReference type="GO" id="GO:0046872">
    <property type="term" value="F:metal ion binding"/>
    <property type="evidence" value="ECO:0007669"/>
    <property type="project" value="UniProtKB-KW"/>
</dbReference>
<dbReference type="Gene3D" id="3.30.1120.170">
    <property type="match status" value="1"/>
</dbReference>
<keyword evidence="6 12" id="KW-1133">Transmembrane helix</keyword>
<dbReference type="CDD" id="cd16015">
    <property type="entry name" value="LTA_synthase"/>
    <property type="match status" value="1"/>
</dbReference>
<evidence type="ECO:0000256" key="2">
    <source>
        <dbReference type="ARBA" id="ARBA00004936"/>
    </source>
</evidence>
<evidence type="ECO:0000256" key="4">
    <source>
        <dbReference type="ARBA" id="ARBA00022475"/>
    </source>
</evidence>
<keyword evidence="4 8" id="KW-1003">Cell membrane</keyword>
<evidence type="ECO:0000256" key="5">
    <source>
        <dbReference type="ARBA" id="ARBA00022692"/>
    </source>
</evidence>
<dbReference type="EMBL" id="NVBO01000301">
    <property type="protein sequence ID" value="PFR90245.1"/>
    <property type="molecule type" value="Genomic_DNA"/>
</dbReference>
<comment type="similarity">
    <text evidence="3 8">Belongs to the LTA synthase family.</text>
</comment>
<evidence type="ECO:0000256" key="10">
    <source>
        <dbReference type="PIRSR" id="PIRSR005091-2"/>
    </source>
</evidence>
<evidence type="ECO:0000256" key="9">
    <source>
        <dbReference type="PIRSR" id="PIRSR005091-1"/>
    </source>
</evidence>
<dbReference type="Proteomes" id="UP000226357">
    <property type="component" value="Unassembled WGS sequence"/>
</dbReference>
<dbReference type="RefSeq" id="WP_098522872.1">
    <property type="nucleotide sequence ID" value="NZ_NVBO01000301.1"/>
</dbReference>
<organism evidence="14 15">
    <name type="scientific">Bacillus cereus</name>
    <dbReference type="NCBI Taxonomy" id="1396"/>
    <lineage>
        <taxon>Bacteria</taxon>
        <taxon>Bacillati</taxon>
        <taxon>Bacillota</taxon>
        <taxon>Bacilli</taxon>
        <taxon>Bacillales</taxon>
        <taxon>Bacillaceae</taxon>
        <taxon>Bacillus</taxon>
        <taxon>Bacillus cereus group</taxon>
    </lineage>
</organism>
<feature type="domain" description="Sulfatase N-terminal" evidence="13">
    <location>
        <begin position="228"/>
        <end position="520"/>
    </location>
</feature>
<sequence length="613" mass="71267">MSFLLFLIILCKLFVGYTELYEQFNINSFLMDSLYIMFVFFLIRGFAPKKLRTTLYAVISILVGIILFACVVYKRFYGVIPTYHTLLLVNQTTKLADSISSLLNWKDLYYVVDIIPLPFIIYRASQLKKEISDIRFSKKTIGIASLCFMLTISTFVYTINKKDVLNDKKKSEQMGIFSYNLSFPFEKIIPMNKAYSMENKKITNEMIREIKKEKLVTNPEYEGVARDKNLIILQLESLQENVMGLKINGKSITPNLDSLRKQSLSFPTFFQQTGKGNTVDAEWSVNTSTYPGTQELNANRFANREVPSLPRLLKQYDYVTNTFHTNDSEFYNRKQLYKALGFDKLYDQKYFGNKDVIDIAASDHVLYEKTLPILKELDEKNKKFYAHIIALSSHHPFKIPSEKQPLPLPKELEGTQFGDYIQAVNYVDKELGFFIEELKREGLWEKSLFVVYGDHHIIDTNSLPNNLKKYLPVSHVKNGQFDPYRIPFIIHYPELKEGKEIKNIGSEIDIFPTIINLLGIQTKEQIMFGQDLLNTEDNIIPQRYFFPDGTFIHEKYCYIPGEEFDDGQAVNLEGMPVPLQPEVKKDFERTRKLLNLSDQYLKSLPVRKDKVED</sequence>
<dbReference type="AlphaFoldDB" id="A0AA44TCJ3"/>
<keyword evidence="5 12" id="KW-0812">Transmembrane</keyword>
<evidence type="ECO:0000256" key="11">
    <source>
        <dbReference type="PIRSR" id="PIRSR005091-3"/>
    </source>
</evidence>
<feature type="transmembrane region" description="Helical" evidence="12">
    <location>
        <begin position="141"/>
        <end position="159"/>
    </location>
</feature>
<dbReference type="Pfam" id="PF00884">
    <property type="entry name" value="Sulfatase"/>
    <property type="match status" value="1"/>
</dbReference>
<evidence type="ECO:0000256" key="7">
    <source>
        <dbReference type="ARBA" id="ARBA00023136"/>
    </source>
</evidence>
<feature type="transmembrane region" description="Helical" evidence="12">
    <location>
        <begin position="26"/>
        <end position="43"/>
    </location>
</feature>
<dbReference type="InterPro" id="IPR050448">
    <property type="entry name" value="OpgB/LTA_synthase_biosynth"/>
</dbReference>
<feature type="binding site" evidence="10">
    <location>
        <position position="394"/>
    </location>
    <ligand>
        <name>substrate</name>
    </ligand>
</feature>
<evidence type="ECO:0000256" key="12">
    <source>
        <dbReference type="SAM" id="Phobius"/>
    </source>
</evidence>
<protein>
    <submittedName>
        <fullName evidence="14">Sulfatase</fullName>
    </submittedName>
</protein>
<dbReference type="PANTHER" id="PTHR47371:SF3">
    <property type="entry name" value="PHOSPHOGLYCEROL TRANSFERASE I"/>
    <property type="match status" value="1"/>
</dbReference>
<reference evidence="14 15" key="1">
    <citation type="submission" date="2017-09" db="EMBL/GenBank/DDBJ databases">
        <title>Large-scale bioinformatics analysis of Bacillus genomes uncovers conserved roles of natural products in bacterial physiology.</title>
        <authorList>
            <consortium name="Agbiome Team Llc"/>
            <person name="Bleich R.M."/>
            <person name="Grubbs K.J."/>
            <person name="Santa Maria K.C."/>
            <person name="Allen S.E."/>
            <person name="Farag S."/>
            <person name="Shank E.A."/>
            <person name="Bowers A."/>
        </authorList>
    </citation>
    <scope>NUCLEOTIDE SEQUENCE [LARGE SCALE GENOMIC DNA]</scope>
    <source>
        <strain evidence="14 15">AFS067272</strain>
    </source>
</reference>
<dbReference type="PANTHER" id="PTHR47371">
    <property type="entry name" value="LIPOTEICHOIC ACID SYNTHASE"/>
    <property type="match status" value="1"/>
</dbReference>
<feature type="transmembrane region" description="Helical" evidence="12">
    <location>
        <begin position="108"/>
        <end position="125"/>
    </location>
</feature>
<dbReference type="InterPro" id="IPR000917">
    <property type="entry name" value="Sulfatase_N"/>
</dbReference>
<evidence type="ECO:0000313" key="14">
    <source>
        <dbReference type="EMBL" id="PFR90245.1"/>
    </source>
</evidence>
<feature type="transmembrane region" description="Helical" evidence="12">
    <location>
        <begin position="55"/>
        <end position="76"/>
    </location>
</feature>
<feature type="binding site" evidence="11">
    <location>
        <position position="454"/>
    </location>
    <ligand>
        <name>Mn(2+)</name>
        <dbReference type="ChEBI" id="CHEBI:29035"/>
    </ligand>
</feature>
<name>A0AA44TCJ3_BACCE</name>
<keyword evidence="10" id="KW-0479">Metal-binding</keyword>
<evidence type="ECO:0000256" key="8">
    <source>
        <dbReference type="PIRNR" id="PIRNR005091"/>
    </source>
</evidence>
<evidence type="ECO:0000259" key="13">
    <source>
        <dbReference type="Pfam" id="PF00884"/>
    </source>
</evidence>
<dbReference type="PIRSF" id="PIRSF005091">
    <property type="entry name" value="Mmb_sulf_HI1246"/>
    <property type="match status" value="1"/>
</dbReference>
<gene>
    <name evidence="14" type="ORF">COK38_23565</name>
</gene>
<feature type="binding site" evidence="11">
    <location>
        <position position="455"/>
    </location>
    <ligand>
        <name>Mn(2+)</name>
        <dbReference type="ChEBI" id="CHEBI:29035"/>
    </ligand>
</feature>
<evidence type="ECO:0000256" key="1">
    <source>
        <dbReference type="ARBA" id="ARBA00004651"/>
    </source>
</evidence>